<evidence type="ECO:0000313" key="10">
    <source>
        <dbReference type="EMBL" id="AFG38145.1"/>
    </source>
</evidence>
<evidence type="ECO:0000259" key="6">
    <source>
        <dbReference type="Pfam" id="PF00460"/>
    </source>
</evidence>
<dbReference type="Gene3D" id="2.60.98.20">
    <property type="entry name" value="Flagellar hook protein FlgE"/>
    <property type="match status" value="1"/>
</dbReference>
<dbReference type="EMBL" id="CP003282">
    <property type="protein sequence ID" value="AFG38145.1"/>
    <property type="molecule type" value="Genomic_DNA"/>
</dbReference>
<dbReference type="GO" id="GO:0009425">
    <property type="term" value="C:bacterial-type flagellum basal body"/>
    <property type="evidence" value="ECO:0007669"/>
    <property type="project" value="UniProtKB-SubCell"/>
</dbReference>
<keyword evidence="10" id="KW-0966">Cell projection</keyword>
<feature type="domain" description="Flagellar basal-body/hook protein C-terminal" evidence="7">
    <location>
        <begin position="430"/>
        <end position="474"/>
    </location>
</feature>
<dbReference type="InterPro" id="IPR053967">
    <property type="entry name" value="LlgE_F_G-like_D1"/>
</dbReference>
<keyword evidence="11" id="KW-1185">Reference proteome</keyword>
<reference evidence="11" key="1">
    <citation type="journal article" date="2013" name="Stand. Genomic Sci.">
        <title>Complete genome sequence of the halophilic bacterium Spirochaeta africana type strain (Z-7692(T)) from the alkaline Lake Magadi in the East African Rift.</title>
        <authorList>
            <person name="Liolos K."/>
            <person name="Abt B."/>
            <person name="Scheuner C."/>
            <person name="Teshima H."/>
            <person name="Held B."/>
            <person name="Lapidus A."/>
            <person name="Nolan M."/>
            <person name="Lucas S."/>
            <person name="Deshpande S."/>
            <person name="Cheng J.F."/>
            <person name="Tapia R."/>
            <person name="Goodwin L.A."/>
            <person name="Pitluck S."/>
            <person name="Pagani I."/>
            <person name="Ivanova N."/>
            <person name="Mavromatis K."/>
            <person name="Mikhailova N."/>
            <person name="Huntemann M."/>
            <person name="Pati A."/>
            <person name="Chen A."/>
            <person name="Palaniappan K."/>
            <person name="Land M."/>
            <person name="Rohde M."/>
            <person name="Tindall B.J."/>
            <person name="Detter J.C."/>
            <person name="Goker M."/>
            <person name="Bristow J."/>
            <person name="Eisen J.A."/>
            <person name="Markowitz V."/>
            <person name="Hugenholtz P."/>
            <person name="Woyke T."/>
            <person name="Klenk H.P."/>
            <person name="Kyrpides N.C."/>
        </authorList>
    </citation>
    <scope>NUCLEOTIDE SEQUENCE</scope>
    <source>
        <strain evidence="11">ATCC 700263 / DSM 8902 / Z-7692</strain>
    </source>
</reference>
<dbReference type="InterPro" id="IPR001444">
    <property type="entry name" value="Flag_bb_rod_N"/>
</dbReference>
<evidence type="ECO:0000256" key="1">
    <source>
        <dbReference type="ARBA" id="ARBA00004117"/>
    </source>
</evidence>
<dbReference type="AlphaFoldDB" id="H9UKV2"/>
<evidence type="ECO:0000259" key="7">
    <source>
        <dbReference type="Pfam" id="PF06429"/>
    </source>
</evidence>
<dbReference type="eggNOG" id="COG1749">
    <property type="taxonomic scope" value="Bacteria"/>
</dbReference>
<dbReference type="HOGENOM" id="CLU_013687_2_4_12"/>
<dbReference type="KEGG" id="sfc:Spiaf_2097"/>
<sequence>MRSLYSGVSGLQNHQVRMDVIGNNISNVNTTGFKKGRVNFQDLLSQNMRGAARPTDELGGVNPQQVGLGANIAAIDTIHSQGSLQTTGNKTDVAIQGDGMFVMRSGDQNFFTRNGVFSLDADGVLVNPANGMRVQGWQAELVDGETMINTSESIGDLQIPVGGKDPARATTLVEIASNLNKNTPVIGEDATNREIQEGTWSTSYDIYDSFGNNHELRVSYTRDPDTPNQWIGTVEVNPNEEGIIPEISIGGIAAGEGTNTFTVQFDNAGTLESISHGAGGLIDEGELTLDIAFQVPETAIPDVIDPETVDPSFVGEPGEQITQTLTVQLGRVGAFENSTTQYSSASSNKVFRQNGYAMGYLEDFRIDQSGQITGVYSNGTNRALGQIALASFVNPGGLEKVGETNFRTTINSGDPDVGPAGTMGKGQFIAGALEMSNVDLSEEFTDMIVTQRGFQANSKTIQTTDQMLQEVLTLKR</sequence>
<feature type="domain" description="Flagellar hook protein FlgE D2" evidence="8">
    <location>
        <begin position="178"/>
        <end position="356"/>
    </location>
</feature>
<proteinExistence type="inferred from homology"/>
<feature type="domain" description="Flagellar hook protein FlgE/F/G-like D1" evidence="9">
    <location>
        <begin position="94"/>
        <end position="159"/>
    </location>
</feature>
<evidence type="ECO:0000313" key="11">
    <source>
        <dbReference type="Proteomes" id="UP000007383"/>
    </source>
</evidence>
<dbReference type="PANTHER" id="PTHR30435">
    <property type="entry name" value="FLAGELLAR PROTEIN"/>
    <property type="match status" value="1"/>
</dbReference>
<dbReference type="PANTHER" id="PTHR30435:SF1">
    <property type="entry name" value="FLAGELLAR HOOK PROTEIN FLGE"/>
    <property type="match status" value="1"/>
</dbReference>
<dbReference type="PATRIC" id="fig|889378.3.peg.2084"/>
<comment type="subcellular location">
    <subcellularLocation>
        <location evidence="1 5">Bacterial flagellum basal body</location>
    </subcellularLocation>
</comment>
<dbReference type="Pfam" id="PF06429">
    <property type="entry name" value="Flg_bbr_C"/>
    <property type="match status" value="1"/>
</dbReference>
<dbReference type="InterPro" id="IPR010930">
    <property type="entry name" value="Flg_bb/hook_C_dom"/>
</dbReference>
<gene>
    <name evidence="10" type="ordered locus">Spiaf_2097</name>
</gene>
<evidence type="ECO:0000256" key="5">
    <source>
        <dbReference type="RuleBase" id="RU362116"/>
    </source>
</evidence>
<dbReference type="NCBIfam" id="TIGR03506">
    <property type="entry name" value="FlgEFG_subfam"/>
    <property type="match status" value="1"/>
</dbReference>
<dbReference type="GO" id="GO:0071978">
    <property type="term" value="P:bacterial-type flagellum-dependent swarming motility"/>
    <property type="evidence" value="ECO:0007669"/>
    <property type="project" value="TreeGrafter"/>
</dbReference>
<dbReference type="InterPro" id="IPR011491">
    <property type="entry name" value="FlgE_D2"/>
</dbReference>
<dbReference type="GO" id="GO:0009424">
    <property type="term" value="C:bacterial-type flagellum hook"/>
    <property type="evidence" value="ECO:0007669"/>
    <property type="project" value="TreeGrafter"/>
</dbReference>
<evidence type="ECO:0000256" key="2">
    <source>
        <dbReference type="ARBA" id="ARBA00009677"/>
    </source>
</evidence>
<keyword evidence="10" id="KW-0969">Cilium</keyword>
<dbReference type="InterPro" id="IPR037925">
    <property type="entry name" value="FlgE/F/G-like"/>
</dbReference>
<dbReference type="InterPro" id="IPR020013">
    <property type="entry name" value="Flagellar_FlgE/F/G"/>
</dbReference>
<feature type="domain" description="Flagellar basal body rod protein N-terminal" evidence="6">
    <location>
        <begin position="4"/>
        <end position="34"/>
    </location>
</feature>
<keyword evidence="4 5" id="KW-0975">Bacterial flagellum</keyword>
<accession>H9UKV2</accession>
<comment type="similarity">
    <text evidence="2 5">Belongs to the flagella basal body rod proteins family.</text>
</comment>
<evidence type="ECO:0000259" key="9">
    <source>
        <dbReference type="Pfam" id="PF22692"/>
    </source>
</evidence>
<dbReference type="GO" id="GO:0005829">
    <property type="term" value="C:cytosol"/>
    <property type="evidence" value="ECO:0007669"/>
    <property type="project" value="TreeGrafter"/>
</dbReference>
<dbReference type="Pfam" id="PF07559">
    <property type="entry name" value="FlgE_D2"/>
    <property type="match status" value="1"/>
</dbReference>
<dbReference type="InterPro" id="IPR037058">
    <property type="entry name" value="Falgellar_hook_FlgE_sf"/>
</dbReference>
<dbReference type="NCBIfam" id="NF004241">
    <property type="entry name" value="PRK05682.1-5"/>
    <property type="match status" value="1"/>
</dbReference>
<dbReference type="SUPFAM" id="SSF117143">
    <property type="entry name" value="Flagellar hook protein flgE"/>
    <property type="match status" value="1"/>
</dbReference>
<protein>
    <recommendedName>
        <fullName evidence="3 5">Flagellar hook protein FlgE</fullName>
    </recommendedName>
</protein>
<evidence type="ECO:0000256" key="3">
    <source>
        <dbReference type="ARBA" id="ARBA00019015"/>
    </source>
</evidence>
<comment type="function">
    <text evidence="5">A flexible structure which links the flagellar filament to the drive apparatus in the basal body.</text>
</comment>
<keyword evidence="10" id="KW-0282">Flagellum</keyword>
<dbReference type="Proteomes" id="UP000007383">
    <property type="component" value="Chromosome"/>
</dbReference>
<dbReference type="PROSITE" id="PS00588">
    <property type="entry name" value="FLAGELLA_BB_ROD"/>
    <property type="match status" value="1"/>
</dbReference>
<evidence type="ECO:0000256" key="4">
    <source>
        <dbReference type="ARBA" id="ARBA00023143"/>
    </source>
</evidence>
<dbReference type="STRING" id="889378.Spiaf_2097"/>
<evidence type="ECO:0000259" key="8">
    <source>
        <dbReference type="Pfam" id="PF07559"/>
    </source>
</evidence>
<organism evidence="10 11">
    <name type="scientific">Spirochaeta africana (strain ATCC 700263 / DSM 8902 / Z-7692)</name>
    <dbReference type="NCBI Taxonomy" id="889378"/>
    <lineage>
        <taxon>Bacteria</taxon>
        <taxon>Pseudomonadati</taxon>
        <taxon>Spirochaetota</taxon>
        <taxon>Spirochaetia</taxon>
        <taxon>Spirochaetales</taxon>
        <taxon>Spirochaetaceae</taxon>
        <taxon>Spirochaeta</taxon>
    </lineage>
</organism>
<dbReference type="Pfam" id="PF00460">
    <property type="entry name" value="Flg_bb_rod"/>
    <property type="match status" value="1"/>
</dbReference>
<dbReference type="InterPro" id="IPR019776">
    <property type="entry name" value="Flagellar_basal_body_rod_CS"/>
</dbReference>
<name>H9UKV2_SPIAZ</name>
<dbReference type="Pfam" id="PF22692">
    <property type="entry name" value="LlgE_F_G_D1"/>
    <property type="match status" value="1"/>
</dbReference>